<reference evidence="1 2" key="1">
    <citation type="journal article" date="2016" name="Front. Microbiol.">
        <title>Characterization of Novel Bacteriophages for Biocontrol of Bacterial Blight in Leek Caused by Pseudomonas syringae pv. porri.</title>
        <authorList>
            <person name="Rombouts S."/>
            <person name="Lavigne R."/>
        </authorList>
    </citation>
    <scope>NUCLEOTIDE SEQUENCE [LARGE SCALE GENOMIC DNA]</scope>
</reference>
<dbReference type="SUPFAM" id="SSF56784">
    <property type="entry name" value="HAD-like"/>
    <property type="match status" value="1"/>
</dbReference>
<proteinExistence type="predicted"/>
<dbReference type="InterPro" id="IPR036412">
    <property type="entry name" value="HAD-like_sf"/>
</dbReference>
<sequence>MEHKFELSPPALNIDPWARTDFLVAEPKVVAFDYDETISDSESTWLAVMLLLEKQGYHCIVCTWRTPTTYPEDLQFLVDRGFKVYYTSGQAKRTYMEKQGVKVAIWIDTTLSLF</sequence>
<evidence type="ECO:0000313" key="1">
    <source>
        <dbReference type="EMBL" id="AMR57821.1"/>
    </source>
</evidence>
<name>A0A142IF16_9CAUD</name>
<protein>
    <submittedName>
        <fullName evidence="1">Uncharacterized protein</fullName>
    </submittedName>
</protein>
<gene>
    <name evidence="1" type="ORF">vB_PsyM_KIL4_0097</name>
</gene>
<accession>A0A142IF16</accession>
<keyword evidence="2" id="KW-1185">Reference proteome</keyword>
<dbReference type="EMBL" id="KU130129">
    <property type="protein sequence ID" value="AMR57821.1"/>
    <property type="molecule type" value="Genomic_DNA"/>
</dbReference>
<evidence type="ECO:0000313" key="2">
    <source>
        <dbReference type="Proteomes" id="UP000229945"/>
    </source>
</evidence>
<dbReference type="Proteomes" id="UP000229945">
    <property type="component" value="Segment"/>
</dbReference>
<organism evidence="1 2">
    <name type="scientific">Pseudomonas phage vB_PsyM_KIL4</name>
    <dbReference type="NCBI Taxonomy" id="1777069"/>
    <lineage>
        <taxon>Viruses</taxon>
        <taxon>Duplodnaviria</taxon>
        <taxon>Heunggongvirae</taxon>
        <taxon>Uroviricota</taxon>
        <taxon>Caudoviricetes</taxon>
        <taxon>Vandenendeviridae</taxon>
        <taxon>Gorskivirinae</taxon>
        <taxon>Flaumdravirus</taxon>
        <taxon>Flaumdravirus KIL2</taxon>
    </lineage>
</organism>